<dbReference type="EMBL" id="SRYR01000001">
    <property type="protein sequence ID" value="TGY44526.1"/>
    <property type="molecule type" value="Genomic_DNA"/>
</dbReference>
<evidence type="ECO:0000313" key="5">
    <source>
        <dbReference type="EMBL" id="TGY44526.1"/>
    </source>
</evidence>
<dbReference type="FunFam" id="3.40.640.10:FF:000056">
    <property type="entry name" value="SelA-like pyridoxal phosphate-dependent enzyme"/>
    <property type="match status" value="1"/>
</dbReference>
<organism evidence="5 6">
    <name type="scientific">Clostridium sartagoforme</name>
    <dbReference type="NCBI Taxonomy" id="84031"/>
    <lineage>
        <taxon>Bacteria</taxon>
        <taxon>Bacillati</taxon>
        <taxon>Bacillota</taxon>
        <taxon>Clostridia</taxon>
        <taxon>Eubacteriales</taxon>
        <taxon>Clostridiaceae</taxon>
        <taxon>Clostridium</taxon>
    </lineage>
</organism>
<dbReference type="GO" id="GO:0016829">
    <property type="term" value="F:lyase activity"/>
    <property type="evidence" value="ECO:0007669"/>
    <property type="project" value="UniProtKB-KW"/>
</dbReference>
<protein>
    <submittedName>
        <fullName evidence="5">DgaE family pyridoxal phosphate-dependent ammonia lyase</fullName>
    </submittedName>
</protein>
<accession>A0A4S2DQ24</accession>
<dbReference type="InterPro" id="IPR015424">
    <property type="entry name" value="PyrdxlP-dep_Trfase"/>
</dbReference>
<gene>
    <name evidence="5" type="ORF">E5347_06840</name>
</gene>
<evidence type="ECO:0000313" key="6">
    <source>
        <dbReference type="Proteomes" id="UP000306888"/>
    </source>
</evidence>
<evidence type="ECO:0000256" key="1">
    <source>
        <dbReference type="ARBA" id="ARBA00001933"/>
    </source>
</evidence>
<evidence type="ECO:0000256" key="3">
    <source>
        <dbReference type="ARBA" id="ARBA00044507"/>
    </source>
</evidence>
<dbReference type="OrthoDB" id="9787096at2"/>
<dbReference type="Gene3D" id="3.40.640.10">
    <property type="entry name" value="Type I PLP-dependent aspartate aminotransferase-like (Major domain)"/>
    <property type="match status" value="1"/>
</dbReference>
<evidence type="ECO:0000256" key="4">
    <source>
        <dbReference type="PIRSR" id="PIRSR618319-50"/>
    </source>
</evidence>
<dbReference type="NCBIfam" id="TIGR01437">
    <property type="entry name" value="selA_rel"/>
    <property type="match status" value="1"/>
</dbReference>
<dbReference type="RefSeq" id="WP_136005761.1">
    <property type="nucleotide sequence ID" value="NZ_SRYR01000001.1"/>
</dbReference>
<dbReference type="PANTHER" id="PTHR32328">
    <property type="entry name" value="L-SERYL-TRNA(SEC) SELENIUM TRANSFERASE"/>
    <property type="match status" value="1"/>
</dbReference>
<dbReference type="InterPro" id="IPR006337">
    <property type="entry name" value="DgaE-like"/>
</dbReference>
<comment type="caution">
    <text evidence="5">The sequence shown here is derived from an EMBL/GenBank/DDBJ whole genome shotgun (WGS) entry which is preliminary data.</text>
</comment>
<reference evidence="5 6" key="1">
    <citation type="submission" date="2019-04" db="EMBL/GenBank/DDBJ databases">
        <title>Microbes associate with the intestines of laboratory mice.</title>
        <authorList>
            <person name="Navarre W."/>
            <person name="Wong E."/>
            <person name="Huang K."/>
            <person name="Tropini C."/>
            <person name="Ng K."/>
            <person name="Yu B."/>
        </authorList>
    </citation>
    <scope>NUCLEOTIDE SEQUENCE [LARGE SCALE GENOMIC DNA]</scope>
    <source>
        <strain evidence="5 6">NM50_B9-20</strain>
    </source>
</reference>
<dbReference type="PANTHER" id="PTHR32328:SF0">
    <property type="entry name" value="L-SERYL-TRNA(SEC) SELENIUM TRANSFERASE"/>
    <property type="match status" value="1"/>
</dbReference>
<name>A0A4S2DQ24_9CLOT</name>
<comment type="cofactor">
    <cofactor evidence="1 4">
        <name>pyridoxal 5'-phosphate</name>
        <dbReference type="ChEBI" id="CHEBI:597326"/>
    </cofactor>
</comment>
<dbReference type="InterPro" id="IPR015421">
    <property type="entry name" value="PyrdxlP-dep_Trfase_major"/>
</dbReference>
<keyword evidence="2 4" id="KW-0663">Pyridoxal phosphate</keyword>
<dbReference type="SUPFAM" id="SSF53383">
    <property type="entry name" value="PLP-dependent transferases"/>
    <property type="match status" value="1"/>
</dbReference>
<proteinExistence type="inferred from homology"/>
<feature type="modified residue" description="N6-(pyridoxal phosphate)lysine" evidence="4">
    <location>
        <position position="213"/>
    </location>
</feature>
<dbReference type="Pfam" id="PF03841">
    <property type="entry name" value="SelA"/>
    <property type="match status" value="1"/>
</dbReference>
<dbReference type="InterPro" id="IPR018319">
    <property type="entry name" value="SelA-like"/>
</dbReference>
<keyword evidence="6" id="KW-1185">Reference proteome</keyword>
<dbReference type="AlphaFoldDB" id="A0A4S2DQ24"/>
<sequence length="369" mass="40873">MSDNIYEKFNVKKVINASGKMTILGGSRVNSDVLSYMKEGASNFYEVKDLLDKTGEYISRILNVEASYIVSSASSGIAQCIATAISKEDYSLIMNLYNEDNKKREIIIPKGHIINYGTAIDIPISMGGGKIKEAGYSNKCEVVDVEALINDNTAALIYIKSHHCVQKGILEIEDYIEIGKKYNLPVIVDAAAEEDLIKYYDLGADAVIYSGTKALEGPTSGIVIGKREFINNLKLQGSGIGRVMKIGKENILGLTKAIEIYINKNKQSIIEQEGRLNNFNLELNKINGVQAINKRDEAGRAIIRSEISFDENITKISAVDITKRLKSGEIKIYTRDYKASLGKIEIDIRDVSDDELNIILTKIKDILKV</sequence>
<keyword evidence="5" id="KW-0456">Lyase</keyword>
<dbReference type="GO" id="GO:0004125">
    <property type="term" value="F:L-seryl-tRNA(Sec) selenium transferase activity"/>
    <property type="evidence" value="ECO:0007669"/>
    <property type="project" value="TreeGrafter"/>
</dbReference>
<dbReference type="Proteomes" id="UP000306888">
    <property type="component" value="Unassembled WGS sequence"/>
</dbReference>
<comment type="similarity">
    <text evidence="3">Belongs to the SelA family.</text>
</comment>
<evidence type="ECO:0000256" key="2">
    <source>
        <dbReference type="ARBA" id="ARBA00022898"/>
    </source>
</evidence>